<gene>
    <name evidence="9" type="ORF">ColLi_08322</name>
</gene>
<dbReference type="Pfam" id="PF00082">
    <property type="entry name" value="Peptidase_S8"/>
    <property type="match status" value="1"/>
</dbReference>
<dbReference type="GO" id="GO:0006508">
    <property type="term" value="P:proteolysis"/>
    <property type="evidence" value="ECO:0007669"/>
    <property type="project" value="UniProtKB-KW"/>
</dbReference>
<feature type="domain" description="Peptidase S8/S53" evidence="7">
    <location>
        <begin position="3"/>
        <end position="44"/>
    </location>
</feature>
<evidence type="ECO:0000256" key="2">
    <source>
        <dbReference type="ARBA" id="ARBA00022670"/>
    </source>
</evidence>
<keyword evidence="2" id="KW-0645">Protease</keyword>
<feature type="domain" description="C5a peptidase/Subtilisin-like protease SBT2-like Fn3-like" evidence="8">
    <location>
        <begin position="87"/>
        <end position="200"/>
    </location>
</feature>
<accession>A0AA37GQQ3</accession>
<dbReference type="GO" id="GO:0004252">
    <property type="term" value="F:serine-type endopeptidase activity"/>
    <property type="evidence" value="ECO:0007669"/>
    <property type="project" value="InterPro"/>
</dbReference>
<dbReference type="PROSITE" id="PS51892">
    <property type="entry name" value="SUBTILASE"/>
    <property type="match status" value="1"/>
</dbReference>
<evidence type="ECO:0000256" key="3">
    <source>
        <dbReference type="ARBA" id="ARBA00022729"/>
    </source>
</evidence>
<evidence type="ECO:0000313" key="10">
    <source>
        <dbReference type="Proteomes" id="UP001055172"/>
    </source>
</evidence>
<name>A0AA37GQQ3_9PEZI</name>
<comment type="similarity">
    <text evidence="1 6">Belongs to the peptidase S8 family.</text>
</comment>
<evidence type="ECO:0008006" key="11">
    <source>
        <dbReference type="Google" id="ProtNLM"/>
    </source>
</evidence>
<organism evidence="9 10">
    <name type="scientific">Colletotrichum liriopes</name>
    <dbReference type="NCBI Taxonomy" id="708192"/>
    <lineage>
        <taxon>Eukaryota</taxon>
        <taxon>Fungi</taxon>
        <taxon>Dikarya</taxon>
        <taxon>Ascomycota</taxon>
        <taxon>Pezizomycotina</taxon>
        <taxon>Sordariomycetes</taxon>
        <taxon>Hypocreomycetidae</taxon>
        <taxon>Glomerellales</taxon>
        <taxon>Glomerellaceae</taxon>
        <taxon>Colletotrichum</taxon>
        <taxon>Colletotrichum spaethianum species complex</taxon>
    </lineage>
</organism>
<dbReference type="Gene3D" id="3.40.50.200">
    <property type="entry name" value="Peptidase S8/S53 domain"/>
    <property type="match status" value="1"/>
</dbReference>
<dbReference type="EMBL" id="BPPX01000018">
    <property type="protein sequence ID" value="GJC85484.1"/>
    <property type="molecule type" value="Genomic_DNA"/>
</dbReference>
<dbReference type="InterPro" id="IPR000209">
    <property type="entry name" value="Peptidase_S8/S53_dom"/>
</dbReference>
<keyword evidence="5" id="KW-0720">Serine protease</keyword>
<evidence type="ECO:0000256" key="1">
    <source>
        <dbReference type="ARBA" id="ARBA00011073"/>
    </source>
</evidence>
<dbReference type="InterPro" id="IPR036852">
    <property type="entry name" value="Peptidase_S8/S53_dom_sf"/>
</dbReference>
<dbReference type="InterPro" id="IPR023828">
    <property type="entry name" value="Peptidase_S8_Ser-AS"/>
</dbReference>
<protein>
    <recommendedName>
        <fullName evidence="11">Serin endopeptidase</fullName>
    </recommendedName>
</protein>
<keyword evidence="10" id="KW-1185">Reference proteome</keyword>
<dbReference type="Pfam" id="PF06280">
    <property type="entry name" value="fn3_5"/>
    <property type="match status" value="1"/>
</dbReference>
<keyword evidence="4" id="KW-0378">Hydrolase</keyword>
<comment type="caution">
    <text evidence="6">Lacks conserved residue(s) required for the propagation of feature annotation.</text>
</comment>
<proteinExistence type="inferred from homology"/>
<comment type="caution">
    <text evidence="9">The sequence shown here is derived from an EMBL/GenBank/DDBJ whole genome shotgun (WGS) entry which is preliminary data.</text>
</comment>
<evidence type="ECO:0000313" key="9">
    <source>
        <dbReference type="EMBL" id="GJC85484.1"/>
    </source>
</evidence>
<sequence length="330" mass="35076">MGGYSVLSGTSMSTPLVAAIFALVGQARGILDPVELRNVISSTSIPRPWFDGMHIHNLLAPVAQQGSGVIQAYDAAHAKKVLSTSQISFKDSANFVKDHTSNIKNTADEDLSYILGHTKRVTAYTFAAGARSASLFPNPIVDDWAELSFSSSKIVISAGSSAEITLSAIPPQNINVAQLPVYSGFINTTASNSESHVIPYFGIAGSLQDVPVFLKGPEFGTYLGYFNNPTPPNTAFTIPKPGTTPPLEGAIFPSMIASLLFGTRLARADVVALTETGLPTTAHFGINSIGNLQGFPEPWVVRRNYRLGFTGLLADGTICLKEPTKWCSVA</sequence>
<dbReference type="Proteomes" id="UP001055172">
    <property type="component" value="Unassembled WGS sequence"/>
</dbReference>
<dbReference type="InterPro" id="IPR010435">
    <property type="entry name" value="C5a/SBT2-like_Fn3"/>
</dbReference>
<evidence type="ECO:0000256" key="6">
    <source>
        <dbReference type="PROSITE-ProRule" id="PRU01240"/>
    </source>
</evidence>
<evidence type="ECO:0000259" key="7">
    <source>
        <dbReference type="Pfam" id="PF00082"/>
    </source>
</evidence>
<evidence type="ECO:0000256" key="4">
    <source>
        <dbReference type="ARBA" id="ARBA00022801"/>
    </source>
</evidence>
<keyword evidence="3" id="KW-0732">Signal</keyword>
<dbReference type="SUPFAM" id="SSF52743">
    <property type="entry name" value="Subtilisin-like"/>
    <property type="match status" value="1"/>
</dbReference>
<dbReference type="PROSITE" id="PS00138">
    <property type="entry name" value="SUBTILASE_SER"/>
    <property type="match status" value="1"/>
</dbReference>
<evidence type="ECO:0000259" key="8">
    <source>
        <dbReference type="Pfam" id="PF06280"/>
    </source>
</evidence>
<reference evidence="9 10" key="1">
    <citation type="submission" date="2021-07" db="EMBL/GenBank/DDBJ databases">
        <title>Genome data of Colletotrichum spaethianum.</title>
        <authorList>
            <person name="Utami Y.D."/>
            <person name="Hiruma K."/>
        </authorList>
    </citation>
    <scope>NUCLEOTIDE SEQUENCE [LARGE SCALE GENOMIC DNA]</scope>
    <source>
        <strain evidence="9 10">MAFF 242679</strain>
    </source>
</reference>
<dbReference type="GO" id="GO:0016020">
    <property type="term" value="C:membrane"/>
    <property type="evidence" value="ECO:0007669"/>
    <property type="project" value="InterPro"/>
</dbReference>
<dbReference type="AlphaFoldDB" id="A0AA37GQQ3"/>
<evidence type="ECO:0000256" key="5">
    <source>
        <dbReference type="ARBA" id="ARBA00022825"/>
    </source>
</evidence>